<dbReference type="PANTHER" id="PTHR42877">
    <property type="entry name" value="L-ORNITHINE N(5)-MONOOXYGENASE-RELATED"/>
    <property type="match status" value="1"/>
</dbReference>
<name>A0A7W7CII5_9PSEU</name>
<keyword evidence="6" id="KW-1185">Reference proteome</keyword>
<dbReference type="InterPro" id="IPR020946">
    <property type="entry name" value="Flavin_mOase-like"/>
</dbReference>
<dbReference type="SUPFAM" id="SSF51905">
    <property type="entry name" value="FAD/NAD(P)-binding domain"/>
    <property type="match status" value="1"/>
</dbReference>
<evidence type="ECO:0000313" key="5">
    <source>
        <dbReference type="EMBL" id="MBB4681617.1"/>
    </source>
</evidence>
<accession>A0A7W7CII5</accession>
<dbReference type="InterPro" id="IPR036188">
    <property type="entry name" value="FAD/NAD-bd_sf"/>
</dbReference>
<dbReference type="EMBL" id="JACHMH010000001">
    <property type="protein sequence ID" value="MBB4681617.1"/>
    <property type="molecule type" value="Genomic_DNA"/>
</dbReference>
<sequence length="501" mass="56885">MHEVHVAVIGTGFAGLAMAIRMKQRGITDFVLLERAQEVGGTWRDNTYPGAACDVPSHLYSFSFAPNPDWTRSFSPQPEIWRYLRRTARDQGVYPHIRFGHDVERADWDEQRGRWIVRTTQGVFAAKVLVSGMGPLCEPQLPDIKGLDTFQGNAFHSARWDHEHDFAGKRVAVIGTGASAIQFVPQIQPKVAELHLFQRTAPWVMPRRDRPITAIERTLFRAFPPLQRLVRAAIYWGRETYVIGFTRQPKMLRMGERFAKKNLFRAVKDRELRKKLLPTFAMGCKRILISNDYYPALAQSNVDVVTDRITEVRANSVVTADGTERPVDTIIYGTGFHATDPPAMEKVYGKGGVRLGEAWKEGMEAYKGTTIAGFPNLFMLVGPNTGLGHNSIVFMIESQVNYVMDALKVLGREEVVDIDPRVDRVHKFNERVQKQMKGTVWLTGGCESWYLDPKGRNTTLWPTFTWTYRQITRKFDAHAYSIRLRATTDATALPKADKAVR</sequence>
<gene>
    <name evidence="5" type="ORF">HNR67_007735</name>
</gene>
<dbReference type="Pfam" id="PF00743">
    <property type="entry name" value="FMO-like"/>
    <property type="match status" value="1"/>
</dbReference>
<comment type="caution">
    <text evidence="5">The sequence shown here is derived from an EMBL/GenBank/DDBJ whole genome shotgun (WGS) entry which is preliminary data.</text>
</comment>
<comment type="similarity">
    <text evidence="1">Belongs to the FAD-binding monooxygenase family.</text>
</comment>
<organism evidence="5 6">
    <name type="scientific">Crossiella cryophila</name>
    <dbReference type="NCBI Taxonomy" id="43355"/>
    <lineage>
        <taxon>Bacteria</taxon>
        <taxon>Bacillati</taxon>
        <taxon>Actinomycetota</taxon>
        <taxon>Actinomycetes</taxon>
        <taxon>Pseudonocardiales</taxon>
        <taxon>Pseudonocardiaceae</taxon>
        <taxon>Crossiella</taxon>
    </lineage>
</organism>
<keyword evidence="2" id="KW-0285">Flavoprotein</keyword>
<dbReference type="GO" id="GO:0004499">
    <property type="term" value="F:N,N-dimethylaniline monooxygenase activity"/>
    <property type="evidence" value="ECO:0007669"/>
    <property type="project" value="InterPro"/>
</dbReference>
<dbReference type="GO" id="GO:0050660">
    <property type="term" value="F:flavin adenine dinucleotide binding"/>
    <property type="evidence" value="ECO:0007669"/>
    <property type="project" value="InterPro"/>
</dbReference>
<keyword evidence="3" id="KW-0274">FAD</keyword>
<dbReference type="RefSeq" id="WP_185008322.1">
    <property type="nucleotide sequence ID" value="NZ_BAAAUI010000014.1"/>
</dbReference>
<dbReference type="Proteomes" id="UP000533598">
    <property type="component" value="Unassembled WGS sequence"/>
</dbReference>
<reference evidence="5 6" key="1">
    <citation type="submission" date="2020-08" db="EMBL/GenBank/DDBJ databases">
        <title>Sequencing the genomes of 1000 actinobacteria strains.</title>
        <authorList>
            <person name="Klenk H.-P."/>
        </authorList>
    </citation>
    <scope>NUCLEOTIDE SEQUENCE [LARGE SCALE GENOMIC DNA]</scope>
    <source>
        <strain evidence="5 6">DSM 44230</strain>
    </source>
</reference>
<evidence type="ECO:0000256" key="2">
    <source>
        <dbReference type="ARBA" id="ARBA00022630"/>
    </source>
</evidence>
<evidence type="ECO:0000313" key="6">
    <source>
        <dbReference type="Proteomes" id="UP000533598"/>
    </source>
</evidence>
<dbReference type="Gene3D" id="3.50.50.60">
    <property type="entry name" value="FAD/NAD(P)-binding domain"/>
    <property type="match status" value="2"/>
</dbReference>
<protein>
    <submittedName>
        <fullName evidence="5">Cation diffusion facilitator CzcD-associated flavoprotein CzcO</fullName>
    </submittedName>
</protein>
<keyword evidence="4" id="KW-0560">Oxidoreductase</keyword>
<dbReference type="InterPro" id="IPR051209">
    <property type="entry name" value="FAD-bind_Monooxygenase_sf"/>
</dbReference>
<proteinExistence type="inferred from homology"/>
<dbReference type="PANTHER" id="PTHR42877:SF4">
    <property type="entry name" value="FAD_NAD(P)-BINDING DOMAIN-CONTAINING PROTEIN-RELATED"/>
    <property type="match status" value="1"/>
</dbReference>
<evidence type="ECO:0000256" key="1">
    <source>
        <dbReference type="ARBA" id="ARBA00010139"/>
    </source>
</evidence>
<evidence type="ECO:0000256" key="4">
    <source>
        <dbReference type="ARBA" id="ARBA00023002"/>
    </source>
</evidence>
<evidence type="ECO:0000256" key="3">
    <source>
        <dbReference type="ARBA" id="ARBA00022827"/>
    </source>
</evidence>
<dbReference type="AlphaFoldDB" id="A0A7W7CII5"/>
<dbReference type="GO" id="GO:0050661">
    <property type="term" value="F:NADP binding"/>
    <property type="evidence" value="ECO:0007669"/>
    <property type="project" value="InterPro"/>
</dbReference>